<dbReference type="Proteomes" id="UP001056648">
    <property type="component" value="Chromosome 1"/>
</dbReference>
<gene>
    <name evidence="3" type="ORF">NDR89_04865</name>
</gene>
<evidence type="ECO:0000256" key="1">
    <source>
        <dbReference type="SAM" id="MobiDB-lite"/>
    </source>
</evidence>
<feature type="region of interest" description="Disordered" evidence="1">
    <location>
        <begin position="28"/>
        <end position="91"/>
    </location>
</feature>
<evidence type="ECO:0000313" key="4">
    <source>
        <dbReference type="Proteomes" id="UP001056648"/>
    </source>
</evidence>
<organism evidence="3 4">
    <name type="scientific">Cupriavidus gilardii</name>
    <dbReference type="NCBI Taxonomy" id="82541"/>
    <lineage>
        <taxon>Bacteria</taxon>
        <taxon>Pseudomonadati</taxon>
        <taxon>Pseudomonadota</taxon>
        <taxon>Betaproteobacteria</taxon>
        <taxon>Burkholderiales</taxon>
        <taxon>Burkholderiaceae</taxon>
        <taxon>Cupriavidus</taxon>
    </lineage>
</organism>
<protein>
    <recommendedName>
        <fullName evidence="5">Lipoprotein</fullName>
    </recommendedName>
</protein>
<dbReference type="RefSeq" id="WP_174779784.1">
    <property type="nucleotide sequence ID" value="NZ_CP054624.1"/>
</dbReference>
<accession>A0ABY4VMC4</accession>
<evidence type="ECO:0000313" key="3">
    <source>
        <dbReference type="EMBL" id="USE78343.1"/>
    </source>
</evidence>
<dbReference type="EMBL" id="CP098735">
    <property type="protein sequence ID" value="USE78343.1"/>
    <property type="molecule type" value="Genomic_DNA"/>
</dbReference>
<feature type="signal peptide" evidence="2">
    <location>
        <begin position="1"/>
        <end position="25"/>
    </location>
</feature>
<feature type="compositionally biased region" description="Polar residues" evidence="1">
    <location>
        <begin position="40"/>
        <end position="51"/>
    </location>
</feature>
<reference evidence="3" key="1">
    <citation type="submission" date="2022-06" db="EMBL/GenBank/DDBJ databases">
        <title>Complete genome sequence and characterization of Cupriavidus gilardii QJ1 isolated from contaminating cells.</title>
        <authorList>
            <person name="Qi J."/>
        </authorList>
    </citation>
    <scope>NUCLEOTIDE SEQUENCE</scope>
    <source>
        <strain evidence="3">QJ1</strain>
    </source>
</reference>
<dbReference type="GeneID" id="70687062"/>
<evidence type="ECO:0008006" key="5">
    <source>
        <dbReference type="Google" id="ProtNLM"/>
    </source>
</evidence>
<proteinExistence type="predicted"/>
<sequence length="91" mass="9029">MKQDSMNRCAGVAFAAALAALAVSACGGDDDRRVGVSEAPATQAQGSTAPTGSGAIDPSSLVSPVSNAPVGEQKVQETRNPAGSDPNPPRH</sequence>
<evidence type="ECO:0000256" key="2">
    <source>
        <dbReference type="SAM" id="SignalP"/>
    </source>
</evidence>
<dbReference type="PROSITE" id="PS51257">
    <property type="entry name" value="PROKAR_LIPOPROTEIN"/>
    <property type="match status" value="1"/>
</dbReference>
<feature type="chain" id="PRO_5046368276" description="Lipoprotein" evidence="2">
    <location>
        <begin position="26"/>
        <end position="91"/>
    </location>
</feature>
<keyword evidence="4" id="KW-1185">Reference proteome</keyword>
<keyword evidence="2" id="KW-0732">Signal</keyword>
<name>A0ABY4VMC4_9BURK</name>